<feature type="domain" description="Protein kinase" evidence="4">
    <location>
        <begin position="1150"/>
        <end position="1531"/>
    </location>
</feature>
<feature type="region of interest" description="Disordered" evidence="2">
    <location>
        <begin position="713"/>
        <end position="869"/>
    </location>
</feature>
<name>A0A836C4R2_9CHLO</name>
<dbReference type="SUPFAM" id="SSF56112">
    <property type="entry name" value="Protein kinase-like (PK-like)"/>
    <property type="match status" value="2"/>
</dbReference>
<keyword evidence="1" id="KW-0067">ATP-binding</keyword>
<feature type="domain" description="Protein kinase" evidence="4">
    <location>
        <begin position="2435"/>
        <end position="2837"/>
    </location>
</feature>
<dbReference type="Proteomes" id="UP000612055">
    <property type="component" value="Unassembled WGS sequence"/>
</dbReference>
<accession>A0A836C4R2</accession>
<dbReference type="GO" id="GO:0005524">
    <property type="term" value="F:ATP binding"/>
    <property type="evidence" value="ECO:0007669"/>
    <property type="project" value="UniProtKB-UniRule"/>
</dbReference>
<dbReference type="EMBL" id="JAEHOE010000004">
    <property type="protein sequence ID" value="KAG2500125.1"/>
    <property type="molecule type" value="Genomic_DNA"/>
</dbReference>
<feature type="compositionally biased region" description="Low complexity" evidence="2">
    <location>
        <begin position="779"/>
        <end position="790"/>
    </location>
</feature>
<evidence type="ECO:0000259" key="4">
    <source>
        <dbReference type="PROSITE" id="PS50011"/>
    </source>
</evidence>
<dbReference type="Gene3D" id="1.10.510.10">
    <property type="entry name" value="Transferase(Phosphotransferase) domain 1"/>
    <property type="match status" value="2"/>
</dbReference>
<dbReference type="Gene3D" id="3.30.200.20">
    <property type="entry name" value="Phosphorylase Kinase, domain 1"/>
    <property type="match status" value="2"/>
</dbReference>
<dbReference type="PROSITE" id="PS50011">
    <property type="entry name" value="PROTEIN_KINASE_DOM"/>
    <property type="match status" value="2"/>
</dbReference>
<evidence type="ECO:0000256" key="2">
    <source>
        <dbReference type="SAM" id="MobiDB-lite"/>
    </source>
</evidence>
<dbReference type="PROSITE" id="PS00109">
    <property type="entry name" value="PROTEIN_KINASE_TYR"/>
    <property type="match status" value="2"/>
</dbReference>
<reference evidence="5" key="1">
    <citation type="journal article" date="2020" name="bioRxiv">
        <title>Comparative genomics of Chlamydomonas.</title>
        <authorList>
            <person name="Craig R.J."/>
            <person name="Hasan A.R."/>
            <person name="Ness R.W."/>
            <person name="Keightley P.D."/>
        </authorList>
    </citation>
    <scope>NUCLEOTIDE SEQUENCE</scope>
    <source>
        <strain evidence="5">CCAP 11/70</strain>
    </source>
</reference>
<feature type="compositionally biased region" description="Pro residues" evidence="2">
    <location>
        <begin position="791"/>
        <end position="800"/>
    </location>
</feature>
<feature type="region of interest" description="Disordered" evidence="2">
    <location>
        <begin position="2188"/>
        <end position="2213"/>
    </location>
</feature>
<dbReference type="OrthoDB" id="5979581at2759"/>
<feature type="signal peptide" evidence="3">
    <location>
        <begin position="1"/>
        <end position="18"/>
    </location>
</feature>
<feature type="region of interest" description="Disordered" evidence="2">
    <location>
        <begin position="464"/>
        <end position="514"/>
    </location>
</feature>
<feature type="compositionally biased region" description="Gly residues" evidence="2">
    <location>
        <begin position="473"/>
        <end position="482"/>
    </location>
</feature>
<feature type="binding site" evidence="1">
    <location>
        <position position="1177"/>
    </location>
    <ligand>
        <name>ATP</name>
        <dbReference type="ChEBI" id="CHEBI:30616"/>
    </ligand>
</feature>
<feature type="region of interest" description="Disordered" evidence="2">
    <location>
        <begin position="1351"/>
        <end position="1370"/>
    </location>
</feature>
<dbReference type="InterPro" id="IPR008266">
    <property type="entry name" value="Tyr_kinase_AS"/>
</dbReference>
<dbReference type="InterPro" id="IPR011009">
    <property type="entry name" value="Kinase-like_dom_sf"/>
</dbReference>
<feature type="compositionally biased region" description="Polar residues" evidence="2">
    <location>
        <begin position="853"/>
        <end position="868"/>
    </location>
</feature>
<dbReference type="InterPro" id="IPR000719">
    <property type="entry name" value="Prot_kinase_dom"/>
</dbReference>
<feature type="compositionally biased region" description="Basic residues" evidence="2">
    <location>
        <begin position="483"/>
        <end position="493"/>
    </location>
</feature>
<dbReference type="Pfam" id="PF00069">
    <property type="entry name" value="Pkinase"/>
    <property type="match status" value="2"/>
</dbReference>
<feature type="region of interest" description="Disordered" evidence="2">
    <location>
        <begin position="2046"/>
        <end position="2100"/>
    </location>
</feature>
<evidence type="ECO:0000313" key="5">
    <source>
        <dbReference type="EMBL" id="KAG2500125.1"/>
    </source>
</evidence>
<protein>
    <recommendedName>
        <fullName evidence="4">Protein kinase domain-containing protein</fullName>
    </recommendedName>
</protein>
<dbReference type="PROSITE" id="PS00107">
    <property type="entry name" value="PROTEIN_KINASE_ATP"/>
    <property type="match status" value="2"/>
</dbReference>
<feature type="compositionally biased region" description="Basic residues" evidence="2">
    <location>
        <begin position="2066"/>
        <end position="2076"/>
    </location>
</feature>
<feature type="binding site" evidence="1">
    <location>
        <position position="2462"/>
    </location>
    <ligand>
        <name>ATP</name>
        <dbReference type="ChEBI" id="CHEBI:30616"/>
    </ligand>
</feature>
<feature type="region of interest" description="Disordered" evidence="2">
    <location>
        <begin position="602"/>
        <end position="630"/>
    </location>
</feature>
<feature type="compositionally biased region" description="Low complexity" evidence="2">
    <location>
        <begin position="761"/>
        <end position="771"/>
    </location>
</feature>
<dbReference type="GO" id="GO:0004674">
    <property type="term" value="F:protein serine/threonine kinase activity"/>
    <property type="evidence" value="ECO:0007669"/>
    <property type="project" value="TreeGrafter"/>
</dbReference>
<keyword evidence="1" id="KW-0547">Nucleotide-binding</keyword>
<evidence type="ECO:0000256" key="1">
    <source>
        <dbReference type="PROSITE-ProRule" id="PRU10141"/>
    </source>
</evidence>
<evidence type="ECO:0000313" key="6">
    <source>
        <dbReference type="Proteomes" id="UP000612055"/>
    </source>
</evidence>
<keyword evidence="6" id="KW-1185">Reference proteome</keyword>
<feature type="compositionally biased region" description="Pro residues" evidence="2">
    <location>
        <begin position="2196"/>
        <end position="2205"/>
    </location>
</feature>
<feature type="compositionally biased region" description="Pro residues" evidence="2">
    <location>
        <begin position="613"/>
        <end position="622"/>
    </location>
</feature>
<proteinExistence type="predicted"/>
<dbReference type="PANTHER" id="PTHR44329:SF214">
    <property type="entry name" value="PROTEIN KINASE DOMAIN-CONTAINING PROTEIN"/>
    <property type="match status" value="1"/>
</dbReference>
<organism evidence="5 6">
    <name type="scientific">Edaphochlamys debaryana</name>
    <dbReference type="NCBI Taxonomy" id="47281"/>
    <lineage>
        <taxon>Eukaryota</taxon>
        <taxon>Viridiplantae</taxon>
        <taxon>Chlorophyta</taxon>
        <taxon>core chlorophytes</taxon>
        <taxon>Chlorophyceae</taxon>
        <taxon>CS clade</taxon>
        <taxon>Chlamydomonadales</taxon>
        <taxon>Chlamydomonadales incertae sedis</taxon>
        <taxon>Edaphochlamys</taxon>
    </lineage>
</organism>
<dbReference type="InterPro" id="IPR051681">
    <property type="entry name" value="Ser/Thr_Kinases-Pseudokinases"/>
</dbReference>
<feature type="compositionally biased region" description="Pro residues" evidence="2">
    <location>
        <begin position="733"/>
        <end position="757"/>
    </location>
</feature>
<sequence length="2917" mass="298002">MLLLAALAVASSTRNVVSTTTTWPSLASILTEEGSTRFLGSGVHQIIHQTSYDLSGTVAVVGAATILDLSTFAANAISLQSGSSLRLSNLTLLLPPLPEAAQAAPRSLLAHLVAAAGGKGGGSLVLRGVTLVAASCQDLSAFATRLCDVSTWGHTTTLTVEGGVVHYKAGGSMALGLTSANATPAAAELEDVRVTCVPVEGGGSSVAEALLSGNAPGPLSPWPCLALAVANWTELLAVLTPEALAASSLAVLVTLTGDVDTVGSWQAPTVPVGLTVGLWGVPESGDQDLRVTRMHFFYKEILRVTVGGRLLLHDVTLTGLPYPATVTDLAHLLAAWRLPATRRSTILDPGSPRVLDTIAGQCYNSAFFLVPSGTTPDPALGSPRGERLAPSGLPDATRYMAWDLSGPKDGGCAVGGPLSASKGARVYWDMGGLDYRLILNPRGGTLALRSLVLAGLPPSALVDASSNATDSSAGGGPPALGGGHRRSLGGRRRVQAEEGATGTPPASLGAPLSGLMQPTPLGTLRPLPAPGLSSTAAPLPAPWQPPGWMDPLLGLAAPLWYFDFDRLQPAAPRLFLRNVTLLVPRAELELMKRMLAATGMLSDGGPQERAPWDPVPSDPSSPPAVGNIFPGRGPRRGRRLSWIDEDAVAAMFASLGEHRCAYSLLVSIFELNLVTWYTNDTIHFMRAVHLGWTGEEVVMTSALPYDAPAGSAVGEPPAVPDPRRLSPELEVPCPWPPPPAYPSPPRPDLPRSPPPTQPEGLPAGAAPDDSSPLPPVSPPALAVGRQGGSSPLPPVLPPPIDGGGYDRSAAGGPGNVSAVSAEEPAPESAGSNDSNVTEPNRMRPDPSSPADAMSTSAPDATWPSSSSPGPRAWVVGVSVACSVVGAAALAAVVLLGFTQWRRGVQNGSAAKNALAPGTDATGSSLDTMQAHTTHLATCESGAAAFVCAKALPVGASPESALLSSSAMDTLTPLTTPAVTGGAECLGCDGNSETLRVLGGVAQNAGADAAAPPVPQSAQSYTLYDEPRGNAVADVEAGLLPSFNEHAEKPELPAAVVAVVPVSLQAPSPAPAAPWLSFGGVVSGEALPEAVQVAVSGSMTGDTPFRIVWLQMGAARRRSGPNALESNIHQLKARLMASPSDSEQCDGREDVALTGLLGRGAHGVVYSGTWRGLAVAVKVVVMADEDEGVDEQMCTGPSVGAAAAAFQDVRAPRARRRAVLEAAISSTLDHPNLVRAYAYEIRSLQPQPLSSRSGSDGQSSGRSMDSAAQQLLIVMELCEKGSLKDALATGSLRSITAAAAAAASAPEASAAEAVASAAATALALALDVACGLAHLHAQGIVHGDLSPGNILLTSREAGGQGPAPAPTAPLYGVDAVEGSGEAGPLTNAAAQSTAAGGGWASPMAAKLCDFGLAVRLRPGASHTSGAFGGTPAYAAPELAASGRLGRASDVFSLGVVMAELAAGPSAAAALRDAACAPSSLAPAPPPPLSALLVGSSGETLWELAVGCTAAEPKERPGSSLRLSNLTLLLPLLPEAAQAAPRSLLAHLVAAAGGEGGGSLVLQGVTLVAASCQDLSAFATRLCDVPTWGHTTTLTVEGGVVHFKAGGSMALGLTSANATPAAAELEDVRVTCVPVEGGGSSVAEALLSSNAPGPPSPWPCTAVAVDNWTELRAVLTPDALAASSLAVLVTLTGDVDTVGSWQAPTLSAAQVPVGLTVGLWGVPESGDQDLRVTRMHFFYKEILRVQAGGRLLLHDVTLTGLPYPATVTDLAHLLAAWVWAFPLVESESTLTNGSSAGLALPAFECTRCDIVLASNEVLWWGMESLEAFNTTSGFRIDASLPADQTASFWTPDRWSPFLGVVLFVHDLYDTSYDSPSRALHNCTLVPADGYAGGDRPGLGRDMSSAASRYWPLELTLGGIEQVVQATRRSTILDPHSPRVLDTIAGQCYNGAFFFVPSGIIPDPALGSPRGERLAPSGLPDATRYMAWDLSGPKDGGCAVGGPLSASKAARVYWDMGGLDYRLILNPRGGTLALRSLVLAGLPPSALVDTNDNETDSSAGDGPPALGGGHRRSLGGRRRVQAEEGTTGTPPASLGVPLSGLMQPTPLGTLRPLPAPGLSSAAAPLPAPWQPPGWMAPLMGLAAPLWYFDFDRLQPRAPRLFLRNVTLLVPRAELELMKRMLAVTGMLPDGGPQERAPWDPVPSDPSSPPAVGNIFPGRGPRRGRRLSWIDEDAVAAMFASLGEHRCAYSLLVSIFELNLVTWYTNDTIHFMRAVHLGWTGEEVVMTSALPYDAPAGSAVGELPAVPDPRSLSADAAAPPVPQSAQLYTLYDEPRGNAVADVEAGLLPSFNEHAEKPELPAAVVAVVPVSLQAPSPAPAAPWLSFGSVSGDTPLRIVWLHMGAARRRNDPNSLKTDIYQLKACLASESGSRQSEGREEVALTGLLGRGAHGVVYSGTWRGLAVAVKVVVMADEDEGVDEQMCTEPSEGDNTNKGAAAAAAFQDVRACRVQRRAVLEAAISSTLDHPNLVRAYAYEIRSLQPQPSPLARGSDGPGGSSSIDSGAQQLLIVMELCEKGSLKDALATGSLRSITAAAAVAASAPEASAAEAVASAAATALALALDVACGLAHLHAQGIVHGDLSPGNILLTSREAGGQGPVPAPTAPLYGVDAVEGSGEAGPLTNAAAQSTAAGGGWGPPMAAKLCDFGLAVRLRPGASHTSGAFGGTPAYAAPELAASGRLGRASDVFSLGVVMAELAAGPSAAAALRDAACAPSSLAPASPPAVPPLLAGSSGEALWQLAASHAAMDGASIADLSSFAANAINLRSGSSLRLSNLTLLLPPLPEAAQAAPRSLLAHLVAAAGGEGGGSLVLQGVTLVAASCQDLYAFTTRLCDVSTWGTRPPSRLTGASCTTRPEAPWPWGS</sequence>
<feature type="region of interest" description="Disordered" evidence="2">
    <location>
        <begin position="2898"/>
        <end position="2917"/>
    </location>
</feature>
<gene>
    <name evidence="5" type="ORF">HYH03_001707</name>
</gene>
<comment type="caution">
    <text evidence="5">The sequence shown here is derived from an EMBL/GenBank/DDBJ whole genome shotgun (WGS) entry which is preliminary data.</text>
</comment>
<feature type="chain" id="PRO_5032920294" description="Protein kinase domain-containing protein" evidence="3">
    <location>
        <begin position="19"/>
        <end position="2917"/>
    </location>
</feature>
<dbReference type="PANTHER" id="PTHR44329">
    <property type="entry name" value="SERINE/THREONINE-PROTEIN KINASE TNNI3K-RELATED"/>
    <property type="match status" value="1"/>
</dbReference>
<keyword evidence="3" id="KW-0732">Signal</keyword>
<evidence type="ECO:0000256" key="3">
    <source>
        <dbReference type="SAM" id="SignalP"/>
    </source>
</evidence>
<feature type="compositionally biased region" description="Low complexity" evidence="2">
    <location>
        <begin position="816"/>
        <end position="829"/>
    </location>
</feature>
<dbReference type="InterPro" id="IPR017441">
    <property type="entry name" value="Protein_kinase_ATP_BS"/>
</dbReference>